<dbReference type="GO" id="GO:0000155">
    <property type="term" value="F:phosphorelay sensor kinase activity"/>
    <property type="evidence" value="ECO:0007669"/>
    <property type="project" value="InterPro"/>
</dbReference>
<dbReference type="InterPro" id="IPR005467">
    <property type="entry name" value="His_kinase_dom"/>
</dbReference>
<dbReference type="Pfam" id="PF02518">
    <property type="entry name" value="HATPase_c"/>
    <property type="match status" value="1"/>
</dbReference>
<evidence type="ECO:0000259" key="13">
    <source>
        <dbReference type="PROSITE" id="PS50110"/>
    </source>
</evidence>
<dbReference type="SUPFAM" id="SSF46458">
    <property type="entry name" value="Globin-like"/>
    <property type="match status" value="1"/>
</dbReference>
<evidence type="ECO:0000256" key="11">
    <source>
        <dbReference type="SAM" id="MobiDB-lite"/>
    </source>
</evidence>
<dbReference type="FunCoup" id="A0A3M0CXB4">
    <property type="interactions" value="257"/>
</dbReference>
<evidence type="ECO:0000256" key="5">
    <source>
        <dbReference type="ARBA" id="ARBA00022679"/>
    </source>
</evidence>
<dbReference type="Gene3D" id="3.40.50.2300">
    <property type="match status" value="1"/>
</dbReference>
<accession>A0A3M0CXB4</accession>
<dbReference type="InParanoid" id="A0A3M0CXB4"/>
<dbReference type="SUPFAM" id="SSF55874">
    <property type="entry name" value="ATPase domain of HSP90 chaperone/DNA topoisomerase II/histidine kinase"/>
    <property type="match status" value="1"/>
</dbReference>
<dbReference type="SMART" id="SM00387">
    <property type="entry name" value="HATPase_c"/>
    <property type="match status" value="1"/>
</dbReference>
<feature type="region of interest" description="Disordered" evidence="11">
    <location>
        <begin position="321"/>
        <end position="343"/>
    </location>
</feature>
<feature type="modified residue" description="4-aspartylphosphate" evidence="10">
    <location>
        <position position="966"/>
    </location>
</feature>
<dbReference type="InterPro" id="IPR003594">
    <property type="entry name" value="HATPase_dom"/>
</dbReference>
<dbReference type="PROSITE" id="PS50110">
    <property type="entry name" value="RESPONSE_REGULATORY"/>
    <property type="match status" value="1"/>
</dbReference>
<dbReference type="RefSeq" id="WP_211332049.1">
    <property type="nucleotide sequence ID" value="NZ_REFR01000009.1"/>
</dbReference>
<evidence type="ECO:0000259" key="15">
    <source>
        <dbReference type="PROSITE" id="PS50894"/>
    </source>
</evidence>
<sequence length="1039" mass="113286">MDDLLSEFLTETGESIDVVDVELVKLEQDPNNKEVLDNIFRLVHTIKGTCGFLGLPRLESVAHASENVLGKFRDGELQVTEHAVTVILESLDRIKEILAGLEETEEEPVGDDSELIGRLDAIAEGADAPEAEAPAEDVQEDDDTVEGEIIDPKLGRPLKEGEVTLEELEAVFNATPGPENEAPASDAKAEKAASAKAEGSLFDRLGGEDTVAVTAHLVSNRLGTHPKLGAFFKDVAEDLRKNRLMGLMLSLYKDDLDTADTVARQIVDRPGFGDDAFEALQELVKAVLVECKVDTDAADEAAMSFELVRDAMLASSKAVTKANEGTKTGEKKAQDAPGATETKRAAQSIRVSVDLLEDLMNMVSELVLTRNQLLQITRNMENNELAVPLQRLSQTTTELQENVMKTRMQPIGNAWAKLPRIVRDLTVELDKKIELDMRGAETELDRQVLELIKDPLTHMVRNSADHGIETPAERIASGKSEQGTIILNAFHEGGHIIMEIKDDGRGINVSKLKGKILEKGLATTAELDEMSDNQIQKFVFHPGFSTAEKVTSVSGRGVGMDVVRSNIEKIGGTIDMTSVEGKGTNFQIKIPLTLAIVAGLLVEASGERYAIPQISVLELVRASGDSDHKIETINETPVLRLRNRLLPLVYLNEILGFKSRKQIEEQEEAVETAEPRDDFIVVTQVGAFTFGIVVDQVFDTEEIVVKPVAPILKDLEVYSGNTILGDGSVIMILDPNGIATRANSSVSDHHEEEAREAEDAVRKATSQDKESMLVFRAGSEAPKAVPLALVARLEDIEIEKIESSDGRHVVQYRGALMPIIMADSAMELKTEGRQPILVFTDDDYTMGLAVDEILDIVEEEFTIKLASDHDGMVGSAVISGKATAVIDVSYFLGLAFSDWLSSRDLADDAAPSDGAHILMVDDSDFFRNMLRPVLTVAGYRVTTANGASKAFELRDEGAVFDLIISDIEMPDMSGFEFAELVRAGGAWAKTPMIALSSLATERDINRGREVGFDDYVAKFDKETLLKSLSQQLKIQGDAA</sequence>
<evidence type="ECO:0000256" key="2">
    <source>
        <dbReference type="ARBA" id="ARBA00012438"/>
    </source>
</evidence>
<dbReference type="PROSITE" id="PS50894">
    <property type="entry name" value="HPT"/>
    <property type="match status" value="1"/>
</dbReference>
<dbReference type="InterPro" id="IPR036097">
    <property type="entry name" value="HisK_dim/P_sf"/>
</dbReference>
<evidence type="ECO:0000313" key="16">
    <source>
        <dbReference type="EMBL" id="RMB12179.1"/>
    </source>
</evidence>
<comment type="caution">
    <text evidence="16">The sequence shown here is derived from an EMBL/GenBank/DDBJ whole genome shotgun (WGS) entry which is preliminary data.</text>
</comment>
<evidence type="ECO:0000256" key="6">
    <source>
        <dbReference type="ARBA" id="ARBA00022777"/>
    </source>
</evidence>
<name>A0A3M0CXB4_9PROT</name>
<feature type="domain" description="CheW-like" evidence="14">
    <location>
        <begin position="769"/>
        <end position="897"/>
    </location>
</feature>
<dbReference type="InterPro" id="IPR036061">
    <property type="entry name" value="CheW-like_dom_sf"/>
</dbReference>
<dbReference type="InterPro" id="IPR011006">
    <property type="entry name" value="CheY-like_superfamily"/>
</dbReference>
<dbReference type="InterPro" id="IPR001789">
    <property type="entry name" value="Sig_transdc_resp-reg_receiver"/>
</dbReference>
<dbReference type="InterPro" id="IPR051315">
    <property type="entry name" value="Bact_Chemotaxis_CheA"/>
</dbReference>
<evidence type="ECO:0000259" key="14">
    <source>
        <dbReference type="PROSITE" id="PS50851"/>
    </source>
</evidence>
<proteinExistence type="predicted"/>
<dbReference type="SMART" id="SM00260">
    <property type="entry name" value="CheW"/>
    <property type="match status" value="1"/>
</dbReference>
<feature type="domain" description="HPt" evidence="15">
    <location>
        <begin position="1"/>
        <end position="101"/>
    </location>
</feature>
<dbReference type="PROSITE" id="PS50851">
    <property type="entry name" value="CHEW"/>
    <property type="match status" value="2"/>
</dbReference>
<evidence type="ECO:0000256" key="3">
    <source>
        <dbReference type="ARBA" id="ARBA00021495"/>
    </source>
</evidence>
<feature type="region of interest" description="Disordered" evidence="11">
    <location>
        <begin position="742"/>
        <end position="763"/>
    </location>
</feature>
<dbReference type="EMBL" id="REFR01000009">
    <property type="protein sequence ID" value="RMB12179.1"/>
    <property type="molecule type" value="Genomic_DNA"/>
</dbReference>
<feature type="domain" description="Histidine kinase" evidence="12">
    <location>
        <begin position="337"/>
        <end position="594"/>
    </location>
</feature>
<dbReference type="CDD" id="cd16916">
    <property type="entry name" value="HATPase_CheA-like"/>
    <property type="match status" value="1"/>
</dbReference>
<dbReference type="InterPro" id="IPR004358">
    <property type="entry name" value="Sig_transdc_His_kin-like_C"/>
</dbReference>
<dbReference type="CDD" id="cd00088">
    <property type="entry name" value="HPT"/>
    <property type="match status" value="1"/>
</dbReference>
<dbReference type="InterPro" id="IPR036890">
    <property type="entry name" value="HATPase_C_sf"/>
</dbReference>
<dbReference type="Pfam" id="PF01627">
    <property type="entry name" value="Hpt"/>
    <property type="match status" value="1"/>
</dbReference>
<dbReference type="Gene3D" id="1.10.287.560">
    <property type="entry name" value="Histidine kinase CheA-like, homodimeric domain"/>
    <property type="match status" value="1"/>
</dbReference>
<keyword evidence="5" id="KW-0808">Transferase</keyword>
<dbReference type="PROSITE" id="PS50109">
    <property type="entry name" value="HIS_KIN"/>
    <property type="match status" value="1"/>
</dbReference>
<feature type="modified residue" description="Phosphohistidine" evidence="9">
    <location>
        <position position="44"/>
    </location>
</feature>
<evidence type="ECO:0000313" key="17">
    <source>
        <dbReference type="Proteomes" id="UP000271227"/>
    </source>
</evidence>
<evidence type="ECO:0000256" key="8">
    <source>
        <dbReference type="ARBA" id="ARBA00035100"/>
    </source>
</evidence>
<dbReference type="SUPFAM" id="SSF52172">
    <property type="entry name" value="CheY-like"/>
    <property type="match status" value="1"/>
</dbReference>
<evidence type="ECO:0000256" key="10">
    <source>
        <dbReference type="PROSITE-ProRule" id="PRU00169"/>
    </source>
</evidence>
<dbReference type="Gene3D" id="2.30.30.40">
    <property type="entry name" value="SH3 Domains"/>
    <property type="match status" value="1"/>
</dbReference>
<evidence type="ECO:0000259" key="12">
    <source>
        <dbReference type="PROSITE" id="PS50109"/>
    </source>
</evidence>
<gene>
    <name evidence="16" type="ORF">BXY39_0671</name>
</gene>
<dbReference type="InterPro" id="IPR002545">
    <property type="entry name" value="CheW-lke_dom"/>
</dbReference>
<feature type="domain" description="CheW-like" evidence="14">
    <location>
        <begin position="596"/>
        <end position="744"/>
    </location>
</feature>
<dbReference type="FunFam" id="3.30.565.10:FF:000016">
    <property type="entry name" value="Chemotaxis protein CheA, putative"/>
    <property type="match status" value="1"/>
</dbReference>
<evidence type="ECO:0000256" key="4">
    <source>
        <dbReference type="ARBA" id="ARBA00022553"/>
    </source>
</evidence>
<organism evidence="16 17">
    <name type="scientific">Eilatimonas milleporae</name>
    <dbReference type="NCBI Taxonomy" id="911205"/>
    <lineage>
        <taxon>Bacteria</taxon>
        <taxon>Pseudomonadati</taxon>
        <taxon>Pseudomonadota</taxon>
        <taxon>Alphaproteobacteria</taxon>
        <taxon>Kordiimonadales</taxon>
        <taxon>Kordiimonadaceae</taxon>
        <taxon>Eilatimonas</taxon>
    </lineage>
</organism>
<dbReference type="InterPro" id="IPR009050">
    <property type="entry name" value="Globin-like_sf"/>
</dbReference>
<dbReference type="InterPro" id="IPR037006">
    <property type="entry name" value="CheA-like_homodim_sf"/>
</dbReference>
<dbReference type="SUPFAM" id="SSF50341">
    <property type="entry name" value="CheW-like"/>
    <property type="match status" value="2"/>
</dbReference>
<dbReference type="Gene3D" id="1.20.120.160">
    <property type="entry name" value="HPT domain"/>
    <property type="match status" value="1"/>
</dbReference>
<dbReference type="Proteomes" id="UP000271227">
    <property type="component" value="Unassembled WGS sequence"/>
</dbReference>
<dbReference type="SMART" id="SM00448">
    <property type="entry name" value="REC"/>
    <property type="match status" value="1"/>
</dbReference>
<dbReference type="EC" id="2.7.13.3" evidence="2"/>
<comment type="catalytic activity">
    <reaction evidence="1">
        <text>ATP + protein L-histidine = ADP + protein N-phospho-L-histidine.</text>
        <dbReference type="EC" id="2.7.13.3"/>
    </reaction>
</comment>
<keyword evidence="17" id="KW-1185">Reference proteome</keyword>
<dbReference type="InterPro" id="IPR036641">
    <property type="entry name" value="HPT_dom_sf"/>
</dbReference>
<dbReference type="SMART" id="SM00073">
    <property type="entry name" value="HPT"/>
    <property type="match status" value="1"/>
</dbReference>
<dbReference type="Pfam" id="PF02895">
    <property type="entry name" value="H-kinase_dim"/>
    <property type="match status" value="1"/>
</dbReference>
<dbReference type="SUPFAM" id="SSF47384">
    <property type="entry name" value="Homodimeric domain of signal transducing histidine kinase"/>
    <property type="match status" value="1"/>
</dbReference>
<dbReference type="InterPro" id="IPR012292">
    <property type="entry name" value="Globin/Proto"/>
</dbReference>
<dbReference type="SUPFAM" id="SSF47226">
    <property type="entry name" value="Histidine-containing phosphotransfer domain, HPT domain"/>
    <property type="match status" value="1"/>
</dbReference>
<dbReference type="Pfam" id="PF00072">
    <property type="entry name" value="Response_reg"/>
    <property type="match status" value="1"/>
</dbReference>
<dbReference type="GO" id="GO:0005737">
    <property type="term" value="C:cytoplasm"/>
    <property type="evidence" value="ECO:0007669"/>
    <property type="project" value="InterPro"/>
</dbReference>
<dbReference type="PANTHER" id="PTHR43395:SF1">
    <property type="entry name" value="CHEMOTAXIS PROTEIN CHEA"/>
    <property type="match status" value="1"/>
</dbReference>
<dbReference type="Gene3D" id="1.10.490.10">
    <property type="entry name" value="Globins"/>
    <property type="match status" value="1"/>
</dbReference>
<keyword evidence="4 10" id="KW-0597">Phosphoprotein</keyword>
<dbReference type="PANTHER" id="PTHR43395">
    <property type="entry name" value="SENSOR HISTIDINE KINASE CHEA"/>
    <property type="match status" value="1"/>
</dbReference>
<keyword evidence="6 16" id="KW-0418">Kinase</keyword>
<dbReference type="GO" id="GO:0020037">
    <property type="term" value="F:heme binding"/>
    <property type="evidence" value="ECO:0007669"/>
    <property type="project" value="InterPro"/>
</dbReference>
<dbReference type="GO" id="GO:0019825">
    <property type="term" value="F:oxygen binding"/>
    <property type="evidence" value="ECO:0007669"/>
    <property type="project" value="InterPro"/>
</dbReference>
<protein>
    <recommendedName>
        <fullName evidence="3">Chemotaxis protein CheA</fullName>
        <ecNumber evidence="2">2.7.13.3</ecNumber>
    </recommendedName>
</protein>
<dbReference type="InterPro" id="IPR004105">
    <property type="entry name" value="CheA-like_dim"/>
</dbReference>
<evidence type="ECO:0000256" key="7">
    <source>
        <dbReference type="ARBA" id="ARBA00023012"/>
    </source>
</evidence>
<dbReference type="Pfam" id="PF01584">
    <property type="entry name" value="CheW"/>
    <property type="match status" value="2"/>
</dbReference>
<comment type="function">
    <text evidence="8">Involved in the transmission of sensory signals from the chemoreceptors to the flagellar motors. CheA is autophosphorylated; it can transfer its phosphate group to either CheB or CheY.</text>
</comment>
<dbReference type="Gene3D" id="3.30.565.10">
    <property type="entry name" value="Histidine kinase-like ATPase, C-terminal domain"/>
    <property type="match status" value="1"/>
</dbReference>
<dbReference type="PRINTS" id="PR00344">
    <property type="entry name" value="BCTRLSENSOR"/>
</dbReference>
<feature type="domain" description="Response regulatory" evidence="13">
    <location>
        <begin position="916"/>
        <end position="1033"/>
    </location>
</feature>
<evidence type="ECO:0000256" key="1">
    <source>
        <dbReference type="ARBA" id="ARBA00000085"/>
    </source>
</evidence>
<feature type="compositionally biased region" description="Basic and acidic residues" evidence="11">
    <location>
        <begin position="747"/>
        <end position="763"/>
    </location>
</feature>
<dbReference type="GO" id="GO:0006935">
    <property type="term" value="P:chemotaxis"/>
    <property type="evidence" value="ECO:0007669"/>
    <property type="project" value="InterPro"/>
</dbReference>
<dbReference type="InterPro" id="IPR008207">
    <property type="entry name" value="Sig_transdc_His_kin_Hpt_dom"/>
</dbReference>
<dbReference type="AlphaFoldDB" id="A0A3M0CXB4"/>
<dbReference type="SMART" id="SM01231">
    <property type="entry name" value="H-kinase_dim"/>
    <property type="match status" value="1"/>
</dbReference>
<evidence type="ECO:0000256" key="9">
    <source>
        <dbReference type="PROSITE-ProRule" id="PRU00110"/>
    </source>
</evidence>
<reference evidence="16 17" key="1">
    <citation type="submission" date="2018-10" db="EMBL/GenBank/DDBJ databases">
        <title>Genomic Encyclopedia of Archaeal and Bacterial Type Strains, Phase II (KMG-II): from individual species to whole genera.</title>
        <authorList>
            <person name="Goeker M."/>
        </authorList>
    </citation>
    <scope>NUCLEOTIDE SEQUENCE [LARGE SCALE GENOMIC DNA]</scope>
    <source>
        <strain evidence="16 17">DSM 25217</strain>
    </source>
</reference>
<keyword evidence="7" id="KW-0902">Two-component regulatory system</keyword>